<dbReference type="GeneID" id="42005709"/>
<dbReference type="SUPFAM" id="SSF51306">
    <property type="entry name" value="LexA/Signal peptidase"/>
    <property type="match status" value="1"/>
</dbReference>
<feature type="domain" description="Peptidase S26" evidence="7">
    <location>
        <begin position="6"/>
        <end position="44"/>
    </location>
</feature>
<evidence type="ECO:0000256" key="2">
    <source>
        <dbReference type="ARBA" id="ARBA00022792"/>
    </source>
</evidence>
<dbReference type="GO" id="GO:0004252">
    <property type="term" value="F:serine-type endopeptidase activity"/>
    <property type="evidence" value="ECO:0007669"/>
    <property type="project" value="InterPro"/>
</dbReference>
<dbReference type="Proteomes" id="UP000319731">
    <property type="component" value="Unassembled WGS sequence"/>
</dbReference>
<evidence type="ECO:0000259" key="7">
    <source>
        <dbReference type="Pfam" id="PF10502"/>
    </source>
</evidence>
<evidence type="ECO:0000256" key="5">
    <source>
        <dbReference type="ARBA" id="ARBA00023136"/>
    </source>
</evidence>
<dbReference type="PANTHER" id="PTHR12383">
    <property type="entry name" value="PROTEASE FAMILY S26 MITOCHONDRIAL INNER MEMBRANE PROTEASE-RELATED"/>
    <property type="match status" value="1"/>
</dbReference>
<dbReference type="EMBL" id="QEAO01000030">
    <property type="protein sequence ID" value="TPX32470.1"/>
    <property type="molecule type" value="Genomic_DNA"/>
</dbReference>
<gene>
    <name evidence="8" type="ORF">SmJEL517_g04484</name>
</gene>
<dbReference type="STRING" id="1806994.A0A507BS63"/>
<keyword evidence="4" id="KW-0496">Mitochondrion</keyword>
<dbReference type="AlphaFoldDB" id="A0A507BS63"/>
<keyword evidence="5" id="KW-0472">Membrane</keyword>
<name>A0A507BS63_9FUNG</name>
<dbReference type="OrthoDB" id="308440at2759"/>
<comment type="caution">
    <text evidence="8">The sequence shown here is derived from an EMBL/GenBank/DDBJ whole genome shotgun (WGS) entry which is preliminary data.</text>
</comment>
<organism evidence="8 9">
    <name type="scientific">Synchytrium microbalum</name>
    <dbReference type="NCBI Taxonomy" id="1806994"/>
    <lineage>
        <taxon>Eukaryota</taxon>
        <taxon>Fungi</taxon>
        <taxon>Fungi incertae sedis</taxon>
        <taxon>Chytridiomycota</taxon>
        <taxon>Chytridiomycota incertae sedis</taxon>
        <taxon>Chytridiomycetes</taxon>
        <taxon>Synchytriales</taxon>
        <taxon>Synchytriaceae</taxon>
        <taxon>Synchytrium</taxon>
    </lineage>
</organism>
<dbReference type="Gene3D" id="2.10.109.10">
    <property type="entry name" value="Umud Fragment, subunit A"/>
    <property type="match status" value="1"/>
</dbReference>
<dbReference type="GO" id="GO:0006627">
    <property type="term" value="P:protein processing involved in protein targeting to mitochondrion"/>
    <property type="evidence" value="ECO:0007669"/>
    <property type="project" value="TreeGrafter"/>
</dbReference>
<comment type="subcellular location">
    <subcellularLocation>
        <location evidence="1">Mitochondrion inner membrane</location>
    </subcellularLocation>
</comment>
<feature type="region of interest" description="Disordered" evidence="6">
    <location>
        <begin position="1"/>
        <end position="29"/>
    </location>
</feature>
<dbReference type="InterPro" id="IPR019533">
    <property type="entry name" value="Peptidase_S26"/>
</dbReference>
<proteinExistence type="predicted"/>
<evidence type="ECO:0000313" key="9">
    <source>
        <dbReference type="Proteomes" id="UP000319731"/>
    </source>
</evidence>
<dbReference type="GO" id="GO:0006465">
    <property type="term" value="P:signal peptide processing"/>
    <property type="evidence" value="ECO:0007669"/>
    <property type="project" value="InterPro"/>
</dbReference>
<evidence type="ECO:0000313" key="8">
    <source>
        <dbReference type="EMBL" id="TPX32470.1"/>
    </source>
</evidence>
<dbReference type="GO" id="GO:0042720">
    <property type="term" value="C:mitochondrial inner membrane peptidase complex"/>
    <property type="evidence" value="ECO:0007669"/>
    <property type="project" value="TreeGrafter"/>
</dbReference>
<keyword evidence="2" id="KW-0999">Mitochondrion inner membrane</keyword>
<reference evidence="8 9" key="1">
    <citation type="journal article" date="2019" name="Sci. Rep.">
        <title>Comparative genomics of chytrid fungi reveal insights into the obligate biotrophic and pathogenic lifestyle of Synchytrium endobioticum.</title>
        <authorList>
            <person name="van de Vossenberg B.T.L.H."/>
            <person name="Warris S."/>
            <person name="Nguyen H.D.T."/>
            <person name="van Gent-Pelzer M.P.E."/>
            <person name="Joly D.L."/>
            <person name="van de Geest H.C."/>
            <person name="Bonants P.J.M."/>
            <person name="Smith D.S."/>
            <person name="Levesque C.A."/>
            <person name="van der Lee T.A.J."/>
        </authorList>
    </citation>
    <scope>NUCLEOTIDE SEQUENCE [LARGE SCALE GENOMIC DNA]</scope>
    <source>
        <strain evidence="8 9">JEL517</strain>
    </source>
</reference>
<evidence type="ECO:0000256" key="1">
    <source>
        <dbReference type="ARBA" id="ARBA00004273"/>
    </source>
</evidence>
<evidence type="ECO:0000256" key="3">
    <source>
        <dbReference type="ARBA" id="ARBA00022801"/>
    </source>
</evidence>
<dbReference type="CDD" id="cd06530">
    <property type="entry name" value="S26_SPase_I"/>
    <property type="match status" value="1"/>
</dbReference>
<dbReference type="PANTHER" id="PTHR12383:SF16">
    <property type="entry name" value="MITOCHONDRIAL INNER MEMBRANE PROTEASE SUBUNIT 1"/>
    <property type="match status" value="1"/>
</dbReference>
<keyword evidence="9" id="KW-1185">Reference proteome</keyword>
<dbReference type="InterPro" id="IPR019758">
    <property type="entry name" value="Pept_S26A_signal_pept_1_CS"/>
</dbReference>
<protein>
    <recommendedName>
        <fullName evidence="7">Peptidase S26 domain-containing protein</fullName>
    </recommendedName>
</protein>
<dbReference type="InterPro" id="IPR036286">
    <property type="entry name" value="LexA/Signal_pep-like_sf"/>
</dbReference>
<sequence length="62" mass="7019">MIIQPQVPPGHIWVQGDNSSNSKDSREYGPIPMGLIRGKVFCRVFPEFKMVSGRGMRLSERT</sequence>
<accession>A0A507BS63</accession>
<evidence type="ECO:0000256" key="6">
    <source>
        <dbReference type="SAM" id="MobiDB-lite"/>
    </source>
</evidence>
<dbReference type="PROSITE" id="PS00761">
    <property type="entry name" value="SPASE_I_3"/>
    <property type="match status" value="1"/>
</dbReference>
<keyword evidence="3" id="KW-0378">Hydrolase</keyword>
<evidence type="ECO:0000256" key="4">
    <source>
        <dbReference type="ARBA" id="ARBA00023128"/>
    </source>
</evidence>
<dbReference type="InterPro" id="IPR052064">
    <property type="entry name" value="Mito_IMP1_subunit"/>
</dbReference>
<dbReference type="Pfam" id="PF10502">
    <property type="entry name" value="Peptidase_S26"/>
    <property type="match status" value="1"/>
</dbReference>
<dbReference type="RefSeq" id="XP_031023678.1">
    <property type="nucleotide sequence ID" value="XM_031170412.1"/>
</dbReference>